<reference evidence="2" key="1">
    <citation type="submission" date="2018-11" db="EMBL/GenBank/DDBJ databases">
        <authorList>
            <person name="Alioto T."/>
            <person name="Alioto T."/>
        </authorList>
    </citation>
    <scope>NUCLEOTIDE SEQUENCE</scope>
</reference>
<feature type="region of interest" description="Disordered" evidence="1">
    <location>
        <begin position="353"/>
        <end position="373"/>
    </location>
</feature>
<proteinExistence type="predicted"/>
<accession>A0A8B6CE31</accession>
<protein>
    <submittedName>
        <fullName evidence="2">Uncharacterized protein</fullName>
    </submittedName>
</protein>
<dbReference type="AlphaFoldDB" id="A0A8B6CE31"/>
<feature type="region of interest" description="Disordered" evidence="1">
    <location>
        <begin position="443"/>
        <end position="464"/>
    </location>
</feature>
<feature type="compositionally biased region" description="Acidic residues" evidence="1">
    <location>
        <begin position="257"/>
        <end position="277"/>
    </location>
</feature>
<feature type="compositionally biased region" description="Polar residues" evidence="1">
    <location>
        <begin position="301"/>
        <end position="314"/>
    </location>
</feature>
<keyword evidence="3" id="KW-1185">Reference proteome</keyword>
<comment type="caution">
    <text evidence="2">The sequence shown here is derived from an EMBL/GenBank/DDBJ whole genome shotgun (WGS) entry which is preliminary data.</text>
</comment>
<dbReference type="EMBL" id="UYJE01001686">
    <property type="protein sequence ID" value="VDI04183.1"/>
    <property type="molecule type" value="Genomic_DNA"/>
</dbReference>
<dbReference type="OrthoDB" id="6211474at2759"/>
<gene>
    <name evidence="2" type="ORF">MGAL_10B081876</name>
</gene>
<feature type="region of interest" description="Disordered" evidence="1">
    <location>
        <begin position="158"/>
        <end position="314"/>
    </location>
</feature>
<sequence length="563" mass="62182">MDNMPKQIKKKLKPGVVKKVKTKTEATGLRVKALRSSKCRIINKIKKSMKKLHKEQVYEPVEGLVVLFDVKRKIYKYFGSGDLVTRFEEGQALATGHDLRISKKSRNFTNISKDPVEKDLYFTPNKYKLPFLGGKDLAFQQKKLLDTLAIDKTMAREKTKNLQNETRPSRKELFAERAGSVGKRGTGACRGRGAGGRGRGAGGRGRGAGGRGRGAGGRGAGGRGAGGRGAQGQGSKRGNMTEQNGDKRTKKRKKEDSDSDTEDSDSDTEDYDSDTQDSDNSKGHAIGSSIDQDEQLAEHMSSCSETSENGEQQNVDLSLTLTDLGELFNLENDAIIHLMDDNFDKVHDVEITRAPSPQPESPRQMESTPSPAVVKKNDAKIHLMDDNFDKVHDVEITRAPSPQPESPRQMESTPSPAVVKKNDAIIHLMDDNFDKVHDVEITRAPSPQPESPRQMESTPSPAVVKKNDAIAPQPESPRQMESTPSPAIGTHVSILNGKQLLPAVIAKIENGVNWVKYYKKKKHLWFLENEVYLTLKSEFVKVLDPPDLLPQGGSRFGFVFKDL</sequence>
<name>A0A8B6CE31_MYTGA</name>
<evidence type="ECO:0000313" key="3">
    <source>
        <dbReference type="Proteomes" id="UP000596742"/>
    </source>
</evidence>
<evidence type="ECO:0000256" key="1">
    <source>
        <dbReference type="SAM" id="MobiDB-lite"/>
    </source>
</evidence>
<organism evidence="2 3">
    <name type="scientific">Mytilus galloprovincialis</name>
    <name type="common">Mediterranean mussel</name>
    <dbReference type="NCBI Taxonomy" id="29158"/>
    <lineage>
        <taxon>Eukaryota</taxon>
        <taxon>Metazoa</taxon>
        <taxon>Spiralia</taxon>
        <taxon>Lophotrochozoa</taxon>
        <taxon>Mollusca</taxon>
        <taxon>Bivalvia</taxon>
        <taxon>Autobranchia</taxon>
        <taxon>Pteriomorphia</taxon>
        <taxon>Mytilida</taxon>
        <taxon>Mytiloidea</taxon>
        <taxon>Mytilidae</taxon>
        <taxon>Mytilinae</taxon>
        <taxon>Mytilus</taxon>
    </lineage>
</organism>
<feature type="compositionally biased region" description="Gly residues" evidence="1">
    <location>
        <begin position="182"/>
        <end position="232"/>
    </location>
</feature>
<feature type="region of interest" description="Disordered" evidence="1">
    <location>
        <begin position="398"/>
        <end position="417"/>
    </location>
</feature>
<dbReference type="Proteomes" id="UP000596742">
    <property type="component" value="Unassembled WGS sequence"/>
</dbReference>
<evidence type="ECO:0000313" key="2">
    <source>
        <dbReference type="EMBL" id="VDI04183.1"/>
    </source>
</evidence>